<dbReference type="STRING" id="481448.Minf_2236"/>
<dbReference type="AlphaFoldDB" id="B3DZV5"/>
<dbReference type="EMBL" id="CP000975">
    <property type="protein sequence ID" value="ACD84290.1"/>
    <property type="molecule type" value="Genomic_DNA"/>
</dbReference>
<reference evidence="1 2" key="1">
    <citation type="journal article" date="2008" name="Biol. Direct">
        <title>Complete genome sequence of the extremely acidophilic methanotroph isolate V4, Methylacidiphilum infernorum, a representative of the bacterial phylum Verrucomicrobia.</title>
        <authorList>
            <person name="Hou S."/>
            <person name="Makarova K.S."/>
            <person name="Saw J.H."/>
            <person name="Senin P."/>
            <person name="Ly B.V."/>
            <person name="Zhou Z."/>
            <person name="Ren Y."/>
            <person name="Wang J."/>
            <person name="Galperin M.Y."/>
            <person name="Omelchenko M.V."/>
            <person name="Wolf Y.I."/>
            <person name="Yutin N."/>
            <person name="Koonin E.V."/>
            <person name="Stott M.B."/>
            <person name="Mountain B.W."/>
            <person name="Crowe M.A."/>
            <person name="Smirnova A.V."/>
            <person name="Dunfield P.F."/>
            <person name="Feng L."/>
            <person name="Wang L."/>
            <person name="Alam M."/>
        </authorList>
    </citation>
    <scope>NUCLEOTIDE SEQUENCE [LARGE SCALE GENOMIC DNA]</scope>
    <source>
        <strain evidence="2">Isolate V4</strain>
    </source>
</reference>
<proteinExistence type="predicted"/>
<gene>
    <name evidence="1" type="ordered locus">Minf_2236</name>
</gene>
<organism evidence="1 2">
    <name type="scientific">Methylacidiphilum infernorum (isolate V4)</name>
    <name type="common">Methylokorus infernorum (strain V4)</name>
    <dbReference type="NCBI Taxonomy" id="481448"/>
    <lineage>
        <taxon>Bacteria</taxon>
        <taxon>Pseudomonadati</taxon>
        <taxon>Verrucomicrobiota</taxon>
        <taxon>Methylacidiphilae</taxon>
        <taxon>Methylacidiphilales</taxon>
        <taxon>Methylacidiphilaceae</taxon>
        <taxon>Methylacidiphilum (ex Ratnadevi et al. 2023)</taxon>
    </lineage>
</organism>
<accession>B3DZV5</accession>
<dbReference type="KEGG" id="min:Minf_2236"/>
<protein>
    <submittedName>
        <fullName evidence="1">Uncharacterized protein</fullName>
    </submittedName>
</protein>
<evidence type="ECO:0000313" key="1">
    <source>
        <dbReference type="EMBL" id="ACD84290.1"/>
    </source>
</evidence>
<dbReference type="HOGENOM" id="CLU_2274055_0_0_0"/>
<name>B3DZV5_METI4</name>
<evidence type="ECO:0000313" key="2">
    <source>
        <dbReference type="Proteomes" id="UP000009149"/>
    </source>
</evidence>
<dbReference type="Proteomes" id="UP000009149">
    <property type="component" value="Chromosome"/>
</dbReference>
<sequence>MALFPRITSTVCQIRPTGKKTSPSAHLHPREDIGKDQAELPGYKEERGIQAHAPPFNRLSILPMLSTLLPKNEIPAFGFPSASEDNLQDFGIFQAILAFLPW</sequence>